<evidence type="ECO:0000313" key="2">
    <source>
        <dbReference type="EMBL" id="RBA18453.1"/>
    </source>
</evidence>
<feature type="compositionally biased region" description="Basic and acidic residues" evidence="1">
    <location>
        <begin position="39"/>
        <end position="53"/>
    </location>
</feature>
<organism evidence="2 3">
    <name type="scientific">Gibberella intermedia</name>
    <name type="common">Bulb rot disease fungus</name>
    <name type="synonym">Fusarium proliferatum</name>
    <dbReference type="NCBI Taxonomy" id="948311"/>
    <lineage>
        <taxon>Eukaryota</taxon>
        <taxon>Fungi</taxon>
        <taxon>Dikarya</taxon>
        <taxon>Ascomycota</taxon>
        <taxon>Pezizomycotina</taxon>
        <taxon>Sordariomycetes</taxon>
        <taxon>Hypocreomycetidae</taxon>
        <taxon>Hypocreales</taxon>
        <taxon>Nectriaceae</taxon>
        <taxon>Fusarium</taxon>
        <taxon>Fusarium fujikuroi species complex</taxon>
    </lineage>
</organism>
<evidence type="ECO:0000313" key="3">
    <source>
        <dbReference type="Proteomes" id="UP000251714"/>
    </source>
</evidence>
<reference evidence="2 3" key="1">
    <citation type="submission" date="2017-12" db="EMBL/GenBank/DDBJ databases">
        <title>Genome sequence of the mycotoxigenic crop pathogen Fusarium proliferatum, strain ITEM 2341 from Date Palm.</title>
        <authorList>
            <person name="Almiman B.F."/>
            <person name="Shittu T.A."/>
            <person name="Muthumeenakshi S."/>
            <person name="Baroncelli R."/>
            <person name="Sreenivasaprasada S."/>
        </authorList>
    </citation>
    <scope>NUCLEOTIDE SEQUENCE [LARGE SCALE GENOMIC DNA]</scope>
    <source>
        <strain evidence="2 3">ITEM 2341</strain>
    </source>
</reference>
<sequence>MLKTCDTPEGSKKINLLRIRGSALRLSSVNEDPWSYSRQFDDRKSRPIEDDRGTAPIVGLEAGGKEMSEFNLDCDSAATASGDRASERSKVTNQPPPHRQLPVEGGNQRTAAAIPVSSFRL</sequence>
<feature type="region of interest" description="Disordered" evidence="1">
    <location>
        <begin position="35"/>
        <end position="56"/>
    </location>
</feature>
<dbReference type="AlphaFoldDB" id="A0A365NCC1"/>
<protein>
    <submittedName>
        <fullName evidence="2">Uncharacterized protein</fullName>
    </submittedName>
</protein>
<feature type="region of interest" description="Disordered" evidence="1">
    <location>
        <begin position="76"/>
        <end position="121"/>
    </location>
</feature>
<gene>
    <name evidence="2" type="ORF">FPRO05_10748</name>
</gene>
<evidence type="ECO:0000256" key="1">
    <source>
        <dbReference type="SAM" id="MobiDB-lite"/>
    </source>
</evidence>
<dbReference type="Proteomes" id="UP000251714">
    <property type="component" value="Unassembled WGS sequence"/>
</dbReference>
<proteinExistence type="predicted"/>
<comment type="caution">
    <text evidence="2">The sequence shown here is derived from an EMBL/GenBank/DDBJ whole genome shotgun (WGS) entry which is preliminary data.</text>
</comment>
<name>A0A365NCC1_GIBIN</name>
<dbReference type="EMBL" id="PKMI01000014">
    <property type="protein sequence ID" value="RBA18453.1"/>
    <property type="molecule type" value="Genomic_DNA"/>
</dbReference>
<accession>A0A365NCC1</accession>